<keyword evidence="3 6" id="KW-0812">Transmembrane</keyword>
<protein>
    <recommendedName>
        <fullName evidence="9">GPR1/FUN34/yaaH family protein</fullName>
    </recommendedName>
</protein>
<dbReference type="InterPro" id="IPR051633">
    <property type="entry name" value="AceTr"/>
</dbReference>
<dbReference type="STRING" id="1036611.A0A1L9Q313"/>
<evidence type="ECO:0000256" key="1">
    <source>
        <dbReference type="ARBA" id="ARBA00004141"/>
    </source>
</evidence>
<gene>
    <name evidence="7" type="ORF">ASPVEDRAFT_89361</name>
</gene>
<reference evidence="8" key="1">
    <citation type="journal article" date="2017" name="Genome Biol.">
        <title>Comparative genomics reveals high biological diversity and specific adaptations in the industrially and medically important fungal genus Aspergillus.</title>
        <authorList>
            <person name="de Vries R.P."/>
            <person name="Riley R."/>
            <person name="Wiebenga A."/>
            <person name="Aguilar-Osorio G."/>
            <person name="Amillis S."/>
            <person name="Uchima C.A."/>
            <person name="Anderluh G."/>
            <person name="Asadollahi M."/>
            <person name="Askin M."/>
            <person name="Barry K."/>
            <person name="Battaglia E."/>
            <person name="Bayram O."/>
            <person name="Benocci T."/>
            <person name="Braus-Stromeyer S.A."/>
            <person name="Caldana C."/>
            <person name="Canovas D."/>
            <person name="Cerqueira G.C."/>
            <person name="Chen F."/>
            <person name="Chen W."/>
            <person name="Choi C."/>
            <person name="Clum A."/>
            <person name="Dos Santos R.A."/>
            <person name="Damasio A.R."/>
            <person name="Diallinas G."/>
            <person name="Emri T."/>
            <person name="Fekete E."/>
            <person name="Flipphi M."/>
            <person name="Freyberg S."/>
            <person name="Gallo A."/>
            <person name="Gournas C."/>
            <person name="Habgood R."/>
            <person name="Hainaut M."/>
            <person name="Harispe M.L."/>
            <person name="Henrissat B."/>
            <person name="Hilden K.S."/>
            <person name="Hope R."/>
            <person name="Hossain A."/>
            <person name="Karabika E."/>
            <person name="Karaffa L."/>
            <person name="Karanyi Z."/>
            <person name="Krasevec N."/>
            <person name="Kuo A."/>
            <person name="Kusch H."/>
            <person name="LaButti K."/>
            <person name="Lagendijk E.L."/>
            <person name="Lapidus A."/>
            <person name="Levasseur A."/>
            <person name="Lindquist E."/>
            <person name="Lipzen A."/>
            <person name="Logrieco A.F."/>
            <person name="MacCabe A."/>
            <person name="Maekelae M.R."/>
            <person name="Malavazi I."/>
            <person name="Melin P."/>
            <person name="Meyer V."/>
            <person name="Mielnichuk N."/>
            <person name="Miskei M."/>
            <person name="Molnar A.P."/>
            <person name="Mule G."/>
            <person name="Ngan C.Y."/>
            <person name="Orejas M."/>
            <person name="Orosz E."/>
            <person name="Ouedraogo J.P."/>
            <person name="Overkamp K.M."/>
            <person name="Park H.-S."/>
            <person name="Perrone G."/>
            <person name="Piumi F."/>
            <person name="Punt P.J."/>
            <person name="Ram A.F."/>
            <person name="Ramon A."/>
            <person name="Rauscher S."/>
            <person name="Record E."/>
            <person name="Riano-Pachon D.M."/>
            <person name="Robert V."/>
            <person name="Roehrig J."/>
            <person name="Ruller R."/>
            <person name="Salamov A."/>
            <person name="Salih N.S."/>
            <person name="Samson R.A."/>
            <person name="Sandor E."/>
            <person name="Sanguinetti M."/>
            <person name="Schuetze T."/>
            <person name="Sepcic K."/>
            <person name="Shelest E."/>
            <person name="Sherlock G."/>
            <person name="Sophianopoulou V."/>
            <person name="Squina F.M."/>
            <person name="Sun H."/>
            <person name="Susca A."/>
            <person name="Todd R.B."/>
            <person name="Tsang A."/>
            <person name="Unkles S.E."/>
            <person name="van de Wiele N."/>
            <person name="van Rossen-Uffink D."/>
            <person name="Oliveira J.V."/>
            <person name="Vesth T.C."/>
            <person name="Visser J."/>
            <person name="Yu J.-H."/>
            <person name="Zhou M."/>
            <person name="Andersen M.R."/>
            <person name="Archer D.B."/>
            <person name="Baker S.E."/>
            <person name="Benoit I."/>
            <person name="Brakhage A.A."/>
            <person name="Braus G.H."/>
            <person name="Fischer R."/>
            <person name="Frisvad J.C."/>
            <person name="Goldman G.H."/>
            <person name="Houbraken J."/>
            <person name="Oakley B."/>
            <person name="Pocsi I."/>
            <person name="Scazzocchio C."/>
            <person name="Seiboth B."/>
            <person name="vanKuyk P.A."/>
            <person name="Wortman J."/>
            <person name="Dyer P.S."/>
            <person name="Grigoriev I.V."/>
        </authorList>
    </citation>
    <scope>NUCLEOTIDE SEQUENCE [LARGE SCALE GENOMIC DNA]</scope>
    <source>
        <strain evidence="8">CBS 583.65</strain>
    </source>
</reference>
<dbReference type="Proteomes" id="UP000184073">
    <property type="component" value="Unassembled WGS sequence"/>
</dbReference>
<dbReference type="VEuPathDB" id="FungiDB:ASPVEDRAFT_89361"/>
<comment type="subcellular location">
    <subcellularLocation>
        <location evidence="1">Membrane</location>
        <topology evidence="1">Multi-pass membrane protein</topology>
    </subcellularLocation>
</comment>
<dbReference type="GeneID" id="63734102"/>
<keyword evidence="5 6" id="KW-0472">Membrane</keyword>
<evidence type="ECO:0000256" key="6">
    <source>
        <dbReference type="SAM" id="Phobius"/>
    </source>
</evidence>
<feature type="transmembrane region" description="Helical" evidence="6">
    <location>
        <begin position="151"/>
        <end position="171"/>
    </location>
</feature>
<sequence>MDSNDFAAIKPEEQNMSRLSHADHLERLHTEGGHVNDRSQPALPVYHRTFASPSPLGLISFATDIFLISVFGLHARSISAPNVMVGCLVFYGGVGQFIAGIMEFITGNTFGATVFSSYGAFNLSYAMIYLPGTGILSAYTDAATGAVDSSFNQALALYLWAWFIVTVVFTIAAMRSSWVLFIDLFFLDICLLLLASGFMANINALLTAGYSFGLAVSFLSYWAGCAGLWGGGVTPIKLPTFEMRSAV</sequence>
<comment type="similarity">
    <text evidence="2">Belongs to the acetate uptake transporter (AceTr) (TC 2.A.96) family.</text>
</comment>
<feature type="transmembrane region" description="Helical" evidence="6">
    <location>
        <begin position="178"/>
        <end position="200"/>
    </location>
</feature>
<keyword evidence="8" id="KW-1185">Reference proteome</keyword>
<evidence type="ECO:0008006" key="9">
    <source>
        <dbReference type="Google" id="ProtNLM"/>
    </source>
</evidence>
<proteinExistence type="inferred from homology"/>
<accession>A0A1L9Q313</accession>
<feature type="transmembrane region" description="Helical" evidence="6">
    <location>
        <begin position="56"/>
        <end position="77"/>
    </location>
</feature>
<organism evidence="7 8">
    <name type="scientific">Aspergillus versicolor CBS 583.65</name>
    <dbReference type="NCBI Taxonomy" id="1036611"/>
    <lineage>
        <taxon>Eukaryota</taxon>
        <taxon>Fungi</taxon>
        <taxon>Dikarya</taxon>
        <taxon>Ascomycota</taxon>
        <taxon>Pezizomycotina</taxon>
        <taxon>Eurotiomycetes</taxon>
        <taxon>Eurotiomycetidae</taxon>
        <taxon>Eurotiales</taxon>
        <taxon>Aspergillaceae</taxon>
        <taxon>Aspergillus</taxon>
        <taxon>Aspergillus subgen. Nidulantes</taxon>
    </lineage>
</organism>
<evidence type="ECO:0000256" key="5">
    <source>
        <dbReference type="ARBA" id="ARBA00023136"/>
    </source>
</evidence>
<evidence type="ECO:0000256" key="4">
    <source>
        <dbReference type="ARBA" id="ARBA00022989"/>
    </source>
</evidence>
<dbReference type="OrthoDB" id="3648309at2759"/>
<evidence type="ECO:0000313" key="7">
    <source>
        <dbReference type="EMBL" id="OJJ08130.1"/>
    </source>
</evidence>
<dbReference type="PANTHER" id="PTHR31123">
    <property type="entry name" value="ACCUMULATION OF DYADS PROTEIN 2-RELATED"/>
    <property type="match status" value="1"/>
</dbReference>
<feature type="transmembrane region" description="Helical" evidence="6">
    <location>
        <begin position="212"/>
        <end position="234"/>
    </location>
</feature>
<evidence type="ECO:0000313" key="8">
    <source>
        <dbReference type="Proteomes" id="UP000184073"/>
    </source>
</evidence>
<keyword evidence="4 6" id="KW-1133">Transmembrane helix</keyword>
<dbReference type="GO" id="GO:0005886">
    <property type="term" value="C:plasma membrane"/>
    <property type="evidence" value="ECO:0007669"/>
    <property type="project" value="TreeGrafter"/>
</dbReference>
<dbReference type="EMBL" id="KV878139">
    <property type="protein sequence ID" value="OJJ08130.1"/>
    <property type="molecule type" value="Genomic_DNA"/>
</dbReference>
<name>A0A1L9Q313_ASPVE</name>
<dbReference type="PANTHER" id="PTHR31123:SF1">
    <property type="entry name" value="ACCUMULATION OF DYADS PROTEIN 2-RELATED"/>
    <property type="match status" value="1"/>
</dbReference>
<dbReference type="AlphaFoldDB" id="A0A1L9Q313"/>
<evidence type="ECO:0000256" key="2">
    <source>
        <dbReference type="ARBA" id="ARBA00005587"/>
    </source>
</evidence>
<dbReference type="RefSeq" id="XP_040673892.1">
    <property type="nucleotide sequence ID" value="XM_040818591.1"/>
</dbReference>
<feature type="transmembrane region" description="Helical" evidence="6">
    <location>
        <begin position="83"/>
        <end position="106"/>
    </location>
</feature>
<dbReference type="InterPro" id="IPR000791">
    <property type="entry name" value="Gpr1/Fun34/SatP-like"/>
</dbReference>
<feature type="transmembrane region" description="Helical" evidence="6">
    <location>
        <begin position="118"/>
        <end position="139"/>
    </location>
</feature>
<dbReference type="Pfam" id="PF01184">
    <property type="entry name" value="Gpr1_Fun34_YaaH"/>
    <property type="match status" value="1"/>
</dbReference>
<evidence type="ECO:0000256" key="3">
    <source>
        <dbReference type="ARBA" id="ARBA00022692"/>
    </source>
</evidence>
<dbReference type="NCBIfam" id="NF038013">
    <property type="entry name" value="AceTr_1"/>
    <property type="match status" value="1"/>
</dbReference>
<dbReference type="GO" id="GO:0015123">
    <property type="term" value="F:acetate transmembrane transporter activity"/>
    <property type="evidence" value="ECO:0007669"/>
    <property type="project" value="TreeGrafter"/>
</dbReference>